<feature type="compositionally biased region" description="Basic and acidic residues" evidence="2">
    <location>
        <begin position="187"/>
        <end position="196"/>
    </location>
</feature>
<dbReference type="AlphaFoldDB" id="A0AB34FMH6"/>
<evidence type="ECO:0000256" key="1">
    <source>
        <dbReference type="ARBA" id="ARBA00022631"/>
    </source>
</evidence>
<evidence type="ECO:0000259" key="3">
    <source>
        <dbReference type="Pfam" id="PF09349"/>
    </source>
</evidence>
<evidence type="ECO:0000313" key="5">
    <source>
        <dbReference type="Proteomes" id="UP001163105"/>
    </source>
</evidence>
<evidence type="ECO:0000256" key="2">
    <source>
        <dbReference type="SAM" id="MobiDB-lite"/>
    </source>
</evidence>
<comment type="caution">
    <text evidence="4">The sequence shown here is derived from an EMBL/GenBank/DDBJ whole genome shotgun (WGS) entry which is preliminary data.</text>
</comment>
<dbReference type="Gene3D" id="1.10.3330.10">
    <property type="entry name" value="Oxo-4-hydroxy-4-carboxy-5-ureidoimidazoline decarboxylase"/>
    <property type="match status" value="1"/>
</dbReference>
<gene>
    <name evidence="4" type="ORF">O9K51_07742</name>
</gene>
<dbReference type="Proteomes" id="UP001163105">
    <property type="component" value="Unassembled WGS sequence"/>
</dbReference>
<dbReference type="PANTHER" id="PTHR37987:SF1">
    <property type="entry name" value="OXO-4-HYDROXY-4-CARBOXY-5-UREIDOIMIDAZOLINE DECARBOXYLASE DOMAIN-CONTAINING PROTEIN"/>
    <property type="match status" value="1"/>
</dbReference>
<dbReference type="PANTHER" id="PTHR37987">
    <property type="entry name" value="CHROMOSOME 9, WHOLE GENOME SHOTGUN SEQUENCE"/>
    <property type="match status" value="1"/>
</dbReference>
<keyword evidence="1" id="KW-0659">Purine metabolism</keyword>
<dbReference type="SUPFAM" id="SSF158694">
    <property type="entry name" value="UraD-Like"/>
    <property type="match status" value="1"/>
</dbReference>
<dbReference type="InterPro" id="IPR018020">
    <property type="entry name" value="OHCU_decarboxylase"/>
</dbReference>
<sequence length="300" mass="32700">MGDSSRSAAMAQQLPHIGDLHSYSDLEQTQVLDLLFEPSPAIHTALVPVIRTAQYQSYPDLIDACQIQLLSLAADSKPSPGLLAVLGSHPRLGAKKVDSAQSVAEQANLQGEGEELARLNEEYERRFPGLRYVVFVNGRGRPEIMQDMRTRIDRGDYSKEITAALQIQNRPVPIISLRPPAKVITRAREPKPHRDSYVNSHAKSSFGSRPLSASRSAPSGDKPSAVLPNSIPKSQYTSSGSSANPSSRGASSKSREPKPSSPASSWNFFDKRRWSVASREGPGLSRWLILIAGSSFDSLE</sequence>
<name>A0AB34FMH6_9HYPO</name>
<evidence type="ECO:0000313" key="4">
    <source>
        <dbReference type="EMBL" id="KAJ6439851.1"/>
    </source>
</evidence>
<keyword evidence="5" id="KW-1185">Reference proteome</keyword>
<accession>A0AB34FMH6</accession>
<dbReference type="Pfam" id="PF09349">
    <property type="entry name" value="OHCU_decarbox"/>
    <property type="match status" value="1"/>
</dbReference>
<dbReference type="InterPro" id="IPR036778">
    <property type="entry name" value="OHCU_decarboxylase_sf"/>
</dbReference>
<organism evidence="4 5">
    <name type="scientific">Purpureocillium lavendulum</name>
    <dbReference type="NCBI Taxonomy" id="1247861"/>
    <lineage>
        <taxon>Eukaryota</taxon>
        <taxon>Fungi</taxon>
        <taxon>Dikarya</taxon>
        <taxon>Ascomycota</taxon>
        <taxon>Pezizomycotina</taxon>
        <taxon>Sordariomycetes</taxon>
        <taxon>Hypocreomycetidae</taxon>
        <taxon>Hypocreales</taxon>
        <taxon>Ophiocordycipitaceae</taxon>
        <taxon>Purpureocillium</taxon>
    </lineage>
</organism>
<dbReference type="EMBL" id="JAQHRD010000006">
    <property type="protein sequence ID" value="KAJ6439851.1"/>
    <property type="molecule type" value="Genomic_DNA"/>
</dbReference>
<reference evidence="4" key="1">
    <citation type="submission" date="2023-01" db="EMBL/GenBank/DDBJ databases">
        <title>The growth and conidiation of Purpureocillium lavendulum are regulated by nitrogen source and histone H3K14 acetylation.</title>
        <authorList>
            <person name="Tang P."/>
            <person name="Han J."/>
            <person name="Zhang C."/>
            <person name="Tang P."/>
            <person name="Qi F."/>
            <person name="Zhang K."/>
            <person name="Liang L."/>
        </authorList>
    </citation>
    <scope>NUCLEOTIDE SEQUENCE</scope>
    <source>
        <strain evidence="4">YMF1.00683</strain>
    </source>
</reference>
<dbReference type="GO" id="GO:0006144">
    <property type="term" value="P:purine nucleobase metabolic process"/>
    <property type="evidence" value="ECO:0007669"/>
    <property type="project" value="UniProtKB-KW"/>
</dbReference>
<feature type="domain" description="Oxo-4-hydroxy-4-carboxy-5-ureidoimidazoline decarboxylase" evidence="3">
    <location>
        <begin position="24"/>
        <end position="166"/>
    </location>
</feature>
<feature type="compositionally biased region" description="Low complexity" evidence="2">
    <location>
        <begin position="207"/>
        <end position="220"/>
    </location>
</feature>
<feature type="region of interest" description="Disordered" evidence="2">
    <location>
        <begin position="187"/>
        <end position="266"/>
    </location>
</feature>
<proteinExistence type="predicted"/>
<protein>
    <recommendedName>
        <fullName evidence="3">Oxo-4-hydroxy-4-carboxy-5-ureidoimidazoline decarboxylase domain-containing protein</fullName>
    </recommendedName>
</protein>
<feature type="compositionally biased region" description="Low complexity" evidence="2">
    <location>
        <begin position="238"/>
        <end position="252"/>
    </location>
</feature>
<feature type="compositionally biased region" description="Polar residues" evidence="2">
    <location>
        <begin position="197"/>
        <end position="206"/>
    </location>
</feature>